<organism evidence="1 2">
    <name type="scientific">Flavihumibacter petaseus NBRC 106054</name>
    <dbReference type="NCBI Taxonomy" id="1220578"/>
    <lineage>
        <taxon>Bacteria</taxon>
        <taxon>Pseudomonadati</taxon>
        <taxon>Bacteroidota</taxon>
        <taxon>Chitinophagia</taxon>
        <taxon>Chitinophagales</taxon>
        <taxon>Chitinophagaceae</taxon>
        <taxon>Flavihumibacter</taxon>
    </lineage>
</organism>
<reference evidence="1 2" key="1">
    <citation type="submission" date="2015-04" db="EMBL/GenBank/DDBJ databases">
        <title>Whole genome shotgun sequence of Flavihumibacter petaseus NBRC 106054.</title>
        <authorList>
            <person name="Miyazawa S."/>
            <person name="Hosoyama A."/>
            <person name="Hashimoto M."/>
            <person name="Noguchi M."/>
            <person name="Tsuchikane K."/>
            <person name="Ohji S."/>
            <person name="Yamazoe A."/>
            <person name="Ichikawa N."/>
            <person name="Kimura A."/>
            <person name="Fujita N."/>
        </authorList>
    </citation>
    <scope>NUCLEOTIDE SEQUENCE [LARGE SCALE GENOMIC DNA]</scope>
    <source>
        <strain evidence="1 2">NBRC 106054</strain>
    </source>
</reference>
<evidence type="ECO:0000313" key="1">
    <source>
        <dbReference type="EMBL" id="GAO42728.1"/>
    </source>
</evidence>
<accession>A0A0E9MYX0</accession>
<sequence length="85" mass="9712">MGHENIPVFGLPRKSGRRITIIICSDYLKNIRIKKTYDPALIEKIDNTSFYYGVDELTLKIFAASLNNNNREINDQSIQTPPGKE</sequence>
<dbReference type="STRING" id="1220578.FPE01S_01_17460"/>
<proteinExistence type="predicted"/>
<protein>
    <submittedName>
        <fullName evidence="1">Uncharacterized protein</fullName>
    </submittedName>
</protein>
<dbReference type="AlphaFoldDB" id="A0A0E9MYX0"/>
<gene>
    <name evidence="1" type="ORF">FPE01S_01_17460</name>
</gene>
<keyword evidence="2" id="KW-1185">Reference proteome</keyword>
<name>A0A0E9MYX0_9BACT</name>
<comment type="caution">
    <text evidence="1">The sequence shown here is derived from an EMBL/GenBank/DDBJ whole genome shotgun (WGS) entry which is preliminary data.</text>
</comment>
<evidence type="ECO:0000313" key="2">
    <source>
        <dbReference type="Proteomes" id="UP000033121"/>
    </source>
</evidence>
<dbReference type="Proteomes" id="UP000033121">
    <property type="component" value="Unassembled WGS sequence"/>
</dbReference>
<dbReference type="EMBL" id="BBWV01000001">
    <property type="protein sequence ID" value="GAO42728.1"/>
    <property type="molecule type" value="Genomic_DNA"/>
</dbReference>